<feature type="non-terminal residue" evidence="1">
    <location>
        <position position="56"/>
    </location>
</feature>
<name>A0A0F0CRI9_9BACT</name>
<gene>
    <name evidence="1" type="ORF">OMAG_000240</name>
</gene>
<evidence type="ECO:0000313" key="2">
    <source>
        <dbReference type="Proteomes" id="UP000033428"/>
    </source>
</evidence>
<protein>
    <submittedName>
        <fullName evidence="1">Uncharacterized protein</fullName>
    </submittedName>
</protein>
<accession>A0A0F0CRI9</accession>
<keyword evidence="2" id="KW-1185">Reference proteome</keyword>
<reference evidence="1 2" key="1">
    <citation type="submission" date="2015-02" db="EMBL/GenBank/DDBJ databases">
        <title>Single-cell genomics of uncultivated deep-branching MTB reveals a conserved set of magnetosome genes.</title>
        <authorList>
            <person name="Kolinko S."/>
            <person name="Richter M."/>
            <person name="Glockner F.O."/>
            <person name="Brachmann A."/>
            <person name="Schuler D."/>
        </authorList>
    </citation>
    <scope>NUCLEOTIDE SEQUENCE [LARGE SCALE GENOMIC DNA]</scope>
    <source>
        <strain evidence="1">SKK-01</strain>
    </source>
</reference>
<sequence>MQNAGHNDRLVELSLQISYRKKFTSENMKEGNKDLLQEFKKCHDAGKVEVITFCAT</sequence>
<dbReference type="Proteomes" id="UP000033428">
    <property type="component" value="Unassembled WGS sequence"/>
</dbReference>
<organism evidence="1 2">
    <name type="scientific">Candidatus Omnitrophus magneticus</name>
    <dbReference type="NCBI Taxonomy" id="1609969"/>
    <lineage>
        <taxon>Bacteria</taxon>
        <taxon>Pseudomonadati</taxon>
        <taxon>Candidatus Omnitrophota</taxon>
        <taxon>Candidatus Omnitrophus</taxon>
    </lineage>
</organism>
<dbReference type="AlphaFoldDB" id="A0A0F0CRI9"/>
<comment type="caution">
    <text evidence="1">The sequence shown here is derived from an EMBL/GenBank/DDBJ whole genome shotgun (WGS) entry which is preliminary data.</text>
</comment>
<evidence type="ECO:0000313" key="1">
    <source>
        <dbReference type="EMBL" id="KJJ85892.1"/>
    </source>
</evidence>
<dbReference type="EMBL" id="JYNY01000049">
    <property type="protein sequence ID" value="KJJ85892.1"/>
    <property type="molecule type" value="Genomic_DNA"/>
</dbReference>
<proteinExistence type="predicted"/>